<dbReference type="FunFam" id="2.60.120.590:FF:000014">
    <property type="entry name" value="Oxidoreductase, 2OG-Fe(II) oxygenase family family"/>
    <property type="match status" value="1"/>
</dbReference>
<dbReference type="GO" id="GO:0005634">
    <property type="term" value="C:nucleus"/>
    <property type="evidence" value="ECO:0007669"/>
    <property type="project" value="TreeGrafter"/>
</dbReference>
<dbReference type="InterPro" id="IPR005123">
    <property type="entry name" value="Oxoglu/Fe-dep_dioxygenase_dom"/>
</dbReference>
<feature type="binding site" evidence="9">
    <location>
        <position position="296"/>
    </location>
    <ligand>
        <name>Fe cation</name>
        <dbReference type="ChEBI" id="CHEBI:24875"/>
        <note>catalytic</note>
    </ligand>
</feature>
<dbReference type="PANTHER" id="PTHR16557">
    <property type="entry name" value="ALKYLATED DNA REPAIR PROTEIN ALKB-RELATED"/>
    <property type="match status" value="1"/>
</dbReference>
<dbReference type="OrthoDB" id="6614653at2759"/>
<dbReference type="InterPro" id="IPR004574">
    <property type="entry name" value="Alkb"/>
</dbReference>
<evidence type="ECO:0000256" key="6">
    <source>
        <dbReference type="ARBA" id="ARBA00023004"/>
    </source>
</evidence>
<evidence type="ECO:0000256" key="8">
    <source>
        <dbReference type="ARBA" id="ARBA00047565"/>
    </source>
</evidence>
<name>A0A8K0QTF9_9PLEO</name>
<dbReference type="AlphaFoldDB" id="A0A8K0QTF9"/>
<dbReference type="Proteomes" id="UP000813461">
    <property type="component" value="Unassembled WGS sequence"/>
</dbReference>
<dbReference type="InterPro" id="IPR027450">
    <property type="entry name" value="AlkB-like"/>
</dbReference>
<dbReference type="PROSITE" id="PS51471">
    <property type="entry name" value="FE2OG_OXY"/>
    <property type="match status" value="1"/>
</dbReference>
<keyword evidence="5" id="KW-0560">Oxidoreductase</keyword>
<accession>A0A8K0QTF9</accession>
<evidence type="ECO:0000256" key="7">
    <source>
        <dbReference type="ARBA" id="ARBA00023026"/>
    </source>
</evidence>
<dbReference type="Pfam" id="PF13532">
    <property type="entry name" value="2OG-FeII_Oxy_2"/>
    <property type="match status" value="1"/>
</dbReference>
<comment type="cofactor">
    <cofactor evidence="9">
        <name>Fe(2+)</name>
        <dbReference type="ChEBI" id="CHEBI:29033"/>
    </cofactor>
    <text evidence="9">Binds 1 Fe(2+) ion per subunit.</text>
</comment>
<evidence type="ECO:0000313" key="12">
    <source>
        <dbReference type="EMBL" id="KAH7070156.1"/>
    </source>
</evidence>
<dbReference type="InterPro" id="IPR037151">
    <property type="entry name" value="AlkB-like_sf"/>
</dbReference>
<protein>
    <recommendedName>
        <fullName evidence="2">mRNA N(6)-methyladenine demethylase</fullName>
        <ecNumber evidence="2">1.14.11.53</ecNumber>
    </recommendedName>
</protein>
<evidence type="ECO:0000259" key="11">
    <source>
        <dbReference type="PROSITE" id="PS51471"/>
    </source>
</evidence>
<feature type="binding site" evidence="9">
    <location>
        <position position="246"/>
    </location>
    <ligand>
        <name>Fe cation</name>
        <dbReference type="ChEBI" id="CHEBI:24875"/>
        <note>catalytic</note>
    </ligand>
</feature>
<keyword evidence="7" id="KW-0843">Virulence</keyword>
<dbReference type="SUPFAM" id="SSF51197">
    <property type="entry name" value="Clavaminate synthase-like"/>
    <property type="match status" value="1"/>
</dbReference>
<evidence type="ECO:0000256" key="5">
    <source>
        <dbReference type="ARBA" id="ARBA00023002"/>
    </source>
</evidence>
<evidence type="ECO:0000256" key="10">
    <source>
        <dbReference type="SAM" id="MobiDB-lite"/>
    </source>
</evidence>
<proteinExistence type="inferred from homology"/>
<sequence length="343" mass="38351">MQNRATYDGAMHQLDPHERPPVSIRGVYKRYHKMKPKELDADPDVIDLGESTIGNTPLPKGLHVVQEWEAAHLDDTFSKFGGSAARYQPRQPSIAVYEHEDMKGLHIIPSLLPPEIQHILLSRLLHRHLSNPAHLTNIHTHYNIAYPPPSSSFFSIPAKDSATIATPIDPAVHKPLTISHVLNKKLRWATLGGQYDWTAKEYPDTPPPPFPADIKTFLESLFPQTKAEAAIVNLYSPGDTLSVHRDVAESSSHGLISISLGCDAIFVIGTGDTVLTLRLRSGSAVYMSGSSRFAWHGVPHILPDTCPDHLKQWPVLRHDHEYIDWAGWMANKRINLNVRQMSN</sequence>
<organism evidence="12 13">
    <name type="scientific">Paraphoma chrysanthemicola</name>
    <dbReference type="NCBI Taxonomy" id="798071"/>
    <lineage>
        <taxon>Eukaryota</taxon>
        <taxon>Fungi</taxon>
        <taxon>Dikarya</taxon>
        <taxon>Ascomycota</taxon>
        <taxon>Pezizomycotina</taxon>
        <taxon>Dothideomycetes</taxon>
        <taxon>Pleosporomycetidae</taxon>
        <taxon>Pleosporales</taxon>
        <taxon>Pleosporineae</taxon>
        <taxon>Phaeosphaeriaceae</taxon>
        <taxon>Paraphoma</taxon>
    </lineage>
</organism>
<dbReference type="EC" id="1.14.11.53" evidence="2"/>
<reference evidence="12" key="1">
    <citation type="journal article" date="2021" name="Nat. Commun.">
        <title>Genetic determinants of endophytism in the Arabidopsis root mycobiome.</title>
        <authorList>
            <person name="Mesny F."/>
            <person name="Miyauchi S."/>
            <person name="Thiergart T."/>
            <person name="Pickel B."/>
            <person name="Atanasova L."/>
            <person name="Karlsson M."/>
            <person name="Huettel B."/>
            <person name="Barry K.W."/>
            <person name="Haridas S."/>
            <person name="Chen C."/>
            <person name="Bauer D."/>
            <person name="Andreopoulos W."/>
            <person name="Pangilinan J."/>
            <person name="LaButti K."/>
            <person name="Riley R."/>
            <person name="Lipzen A."/>
            <person name="Clum A."/>
            <person name="Drula E."/>
            <person name="Henrissat B."/>
            <person name="Kohler A."/>
            <person name="Grigoriev I.V."/>
            <person name="Martin F.M."/>
            <person name="Hacquard S."/>
        </authorList>
    </citation>
    <scope>NUCLEOTIDE SEQUENCE</scope>
    <source>
        <strain evidence="12">MPI-SDFR-AT-0120</strain>
    </source>
</reference>
<evidence type="ECO:0000256" key="1">
    <source>
        <dbReference type="ARBA" id="ARBA00007879"/>
    </source>
</evidence>
<keyword evidence="6 9" id="KW-0408">Iron</keyword>
<evidence type="ECO:0000256" key="2">
    <source>
        <dbReference type="ARBA" id="ARBA00012931"/>
    </source>
</evidence>
<comment type="similarity">
    <text evidence="1">Belongs to the alkB family.</text>
</comment>
<dbReference type="PANTHER" id="PTHR16557:SF2">
    <property type="entry name" value="NUCLEIC ACID DIOXYGENASE ALKBH1"/>
    <property type="match status" value="1"/>
</dbReference>
<evidence type="ECO:0000256" key="3">
    <source>
        <dbReference type="ARBA" id="ARBA00022723"/>
    </source>
</evidence>
<feature type="region of interest" description="Disordered" evidence="10">
    <location>
        <begin position="1"/>
        <end position="21"/>
    </location>
</feature>
<feature type="binding site" evidence="9">
    <location>
        <position position="244"/>
    </location>
    <ligand>
        <name>Fe cation</name>
        <dbReference type="ChEBI" id="CHEBI:24875"/>
        <note>catalytic</note>
    </ligand>
</feature>
<dbReference type="GO" id="GO:1990931">
    <property type="term" value="F:mRNA N6-methyladenosine dioxygenase activity"/>
    <property type="evidence" value="ECO:0007669"/>
    <property type="project" value="UniProtKB-EC"/>
</dbReference>
<feature type="domain" description="Fe2OG dioxygenase" evidence="11">
    <location>
        <begin position="226"/>
        <end position="342"/>
    </location>
</feature>
<evidence type="ECO:0000256" key="4">
    <source>
        <dbReference type="ARBA" id="ARBA00022964"/>
    </source>
</evidence>
<comment type="catalytic activity">
    <reaction evidence="8">
        <text>an N(6)-methyladenosine in mRNA + 2-oxoglutarate + O2 = an adenosine in mRNA + formaldehyde + succinate + CO2</text>
        <dbReference type="Rhea" id="RHEA:49520"/>
        <dbReference type="Rhea" id="RHEA-COMP:12414"/>
        <dbReference type="Rhea" id="RHEA-COMP:12417"/>
        <dbReference type="ChEBI" id="CHEBI:15379"/>
        <dbReference type="ChEBI" id="CHEBI:16526"/>
        <dbReference type="ChEBI" id="CHEBI:16810"/>
        <dbReference type="ChEBI" id="CHEBI:16842"/>
        <dbReference type="ChEBI" id="CHEBI:30031"/>
        <dbReference type="ChEBI" id="CHEBI:74411"/>
        <dbReference type="ChEBI" id="CHEBI:74449"/>
        <dbReference type="EC" id="1.14.11.53"/>
    </reaction>
    <physiologicalReaction direction="left-to-right" evidence="8">
        <dbReference type="Rhea" id="RHEA:49521"/>
    </physiologicalReaction>
</comment>
<dbReference type="EMBL" id="JAGMVJ010000028">
    <property type="protein sequence ID" value="KAH7070156.1"/>
    <property type="molecule type" value="Genomic_DNA"/>
</dbReference>
<keyword evidence="13" id="KW-1185">Reference proteome</keyword>
<evidence type="ECO:0000256" key="9">
    <source>
        <dbReference type="PIRSR" id="PIRSR604574-2"/>
    </source>
</evidence>
<dbReference type="GO" id="GO:0005737">
    <property type="term" value="C:cytoplasm"/>
    <property type="evidence" value="ECO:0007669"/>
    <property type="project" value="TreeGrafter"/>
</dbReference>
<keyword evidence="4" id="KW-0223">Dioxygenase</keyword>
<dbReference type="Gene3D" id="2.60.120.590">
    <property type="entry name" value="Alpha-ketoglutarate-dependent dioxygenase AlkB-like"/>
    <property type="match status" value="1"/>
</dbReference>
<gene>
    <name evidence="12" type="ORF">FB567DRAFT_540031</name>
</gene>
<evidence type="ECO:0000313" key="13">
    <source>
        <dbReference type="Proteomes" id="UP000813461"/>
    </source>
</evidence>
<dbReference type="GO" id="GO:0046872">
    <property type="term" value="F:metal ion binding"/>
    <property type="evidence" value="ECO:0007669"/>
    <property type="project" value="UniProtKB-KW"/>
</dbReference>
<comment type="caution">
    <text evidence="12">The sequence shown here is derived from an EMBL/GenBank/DDBJ whole genome shotgun (WGS) entry which is preliminary data.</text>
</comment>
<keyword evidence="3 9" id="KW-0479">Metal-binding</keyword>